<protein>
    <submittedName>
        <fullName evidence="2">Uncharacterized protein</fullName>
    </submittedName>
</protein>
<organism evidence="2 3">
    <name type="scientific">Araneus ventricosus</name>
    <name type="common">Orbweaver spider</name>
    <name type="synonym">Epeira ventricosa</name>
    <dbReference type="NCBI Taxonomy" id="182803"/>
    <lineage>
        <taxon>Eukaryota</taxon>
        <taxon>Metazoa</taxon>
        <taxon>Ecdysozoa</taxon>
        <taxon>Arthropoda</taxon>
        <taxon>Chelicerata</taxon>
        <taxon>Arachnida</taxon>
        <taxon>Araneae</taxon>
        <taxon>Araneomorphae</taxon>
        <taxon>Entelegynae</taxon>
        <taxon>Araneoidea</taxon>
        <taxon>Araneidae</taxon>
        <taxon>Araneus</taxon>
    </lineage>
</organism>
<dbReference type="EMBL" id="BGPR01004053">
    <property type="protein sequence ID" value="GBM95393.1"/>
    <property type="molecule type" value="Genomic_DNA"/>
</dbReference>
<proteinExistence type="predicted"/>
<feature type="compositionally biased region" description="Basic and acidic residues" evidence="1">
    <location>
        <begin position="156"/>
        <end position="165"/>
    </location>
</feature>
<dbReference type="Proteomes" id="UP000499080">
    <property type="component" value="Unassembled WGS sequence"/>
</dbReference>
<comment type="caution">
    <text evidence="2">The sequence shown here is derived from an EMBL/GenBank/DDBJ whole genome shotgun (WGS) entry which is preliminary data.</text>
</comment>
<evidence type="ECO:0000256" key="1">
    <source>
        <dbReference type="SAM" id="MobiDB-lite"/>
    </source>
</evidence>
<evidence type="ECO:0000313" key="3">
    <source>
        <dbReference type="Proteomes" id="UP000499080"/>
    </source>
</evidence>
<accession>A0A4Y2JYD4</accession>
<gene>
    <name evidence="2" type="ORF">AVEN_156448_1</name>
</gene>
<evidence type="ECO:0000313" key="2">
    <source>
        <dbReference type="EMBL" id="GBM95393.1"/>
    </source>
</evidence>
<name>A0A4Y2JYD4_ARAVE</name>
<keyword evidence="3" id="KW-1185">Reference proteome</keyword>
<dbReference type="AlphaFoldDB" id="A0A4Y2JYD4"/>
<reference evidence="2 3" key="1">
    <citation type="journal article" date="2019" name="Sci. Rep.">
        <title>Orb-weaving spider Araneus ventricosus genome elucidates the spidroin gene catalogue.</title>
        <authorList>
            <person name="Kono N."/>
            <person name="Nakamura H."/>
            <person name="Ohtoshi R."/>
            <person name="Moran D.A.P."/>
            <person name="Shinohara A."/>
            <person name="Yoshida Y."/>
            <person name="Fujiwara M."/>
            <person name="Mori M."/>
            <person name="Tomita M."/>
            <person name="Arakawa K."/>
        </authorList>
    </citation>
    <scope>NUCLEOTIDE SEQUENCE [LARGE SCALE GENOMIC DNA]</scope>
</reference>
<sequence length="207" mass="22859">MALSCHWKVPERCDSTSKLNTLRQVPLPPSGSLYTATERLDVRQPTTSARKNGLSVQRHGRETWSKGWSALCESCITTLLFRGRCVHHGDILSAPVNVCLACGPLLQDDLSPLRRMRALSQLRTQSIGNRSPLRQADLAGTRRNSGLCGEPPPSPRDVRRRDKMECPGPAASETEPNVAFVRLFPDNGPSLATDRRKQSSADSFEIE</sequence>
<feature type="region of interest" description="Disordered" evidence="1">
    <location>
        <begin position="124"/>
        <end position="207"/>
    </location>
</feature>